<accession>A0A8X8I8Y6</accession>
<comment type="caution">
    <text evidence="2">The sequence shown here is derived from an EMBL/GenBank/DDBJ whole genome shotgun (WGS) entry which is preliminary data.</text>
</comment>
<evidence type="ECO:0000313" key="2">
    <source>
        <dbReference type="EMBL" id="SDW13608.1"/>
    </source>
</evidence>
<evidence type="ECO:0000313" key="3">
    <source>
        <dbReference type="Proteomes" id="UP000198711"/>
    </source>
</evidence>
<evidence type="ECO:0000259" key="1">
    <source>
        <dbReference type="Pfam" id="PF12508"/>
    </source>
</evidence>
<keyword evidence="3" id="KW-1185">Reference proteome</keyword>
<gene>
    <name evidence="2" type="ORF">SAMN05444410_101317</name>
</gene>
<proteinExistence type="predicted"/>
<dbReference type="Proteomes" id="UP000198711">
    <property type="component" value="Unassembled WGS sequence"/>
</dbReference>
<dbReference type="InterPro" id="IPR022187">
    <property type="entry name" value="Conjug_transposon_TraM"/>
</dbReference>
<dbReference type="RefSeq" id="WP_092721468.1">
    <property type="nucleotide sequence ID" value="NZ_FNNO01000001.1"/>
</dbReference>
<feature type="domain" description="Conjugative transposon TraM C-terminal" evidence="1">
    <location>
        <begin position="289"/>
        <end position="433"/>
    </location>
</feature>
<dbReference type="AlphaFoldDB" id="A0A8X8I8Y6"/>
<name>A0A8X8I8Y6_9BACT</name>
<sequence length="441" mass="49237">MEQKTHSQKFLRQRKFLLVLPLLVLPFMTLMFWALGGGSVNHADAQQAQNGLNMQLPGANLKDDKPLDKLSYYEKAASDSMKLQQLMENDPYYRHHIDTSVVPTADTSLTSRKFDNNMVARKSSIINHNSTYTDPNETKVYQKLAQLDAALNNASSSRTNAEENISTVKTMHNNTSVNSGDIYRLEQMMQGMNQKEGEDPEMQQLNGMLEKILDIQHPDRVREKIKQTSETKKGQVFAVAVNNENNSISLLDNRGTKNRKSTNTNYALQSNGFYSLDDEASLNEDQNSIQAVIHETQTLVNGSTVKLRLTNDIFINGVLIPKDNFVFGIADLNGERLSIKINSIRYRNSLFPVDLSVCDMDGMDGIYIPGAITRDVAKQSLDRSAQALDFTTLNPSIGAQAAGAGIEAAKTLLSRKVKLVKVTVKAGYQVLLRDEKQKQEN</sequence>
<dbReference type="Pfam" id="PF12508">
    <property type="entry name" value="Transposon_TraM"/>
    <property type="match status" value="1"/>
</dbReference>
<dbReference type="InterPro" id="IPR055407">
    <property type="entry name" value="TraM_C"/>
</dbReference>
<protein>
    <submittedName>
        <fullName evidence="2">Bacteroides conjugative transposon TraM protein</fullName>
    </submittedName>
</protein>
<reference evidence="2 3" key="1">
    <citation type="submission" date="2016-10" db="EMBL/GenBank/DDBJ databases">
        <authorList>
            <person name="Varghese N."/>
            <person name="Submissions S."/>
        </authorList>
    </citation>
    <scope>NUCLEOTIDE SEQUENCE [LARGE SCALE GENOMIC DNA]</scope>
    <source>
        <strain evidence="2 3">DSM 25353</strain>
    </source>
</reference>
<organism evidence="2 3">
    <name type="scientific">Hydrobacter penzbergensis</name>
    <dbReference type="NCBI Taxonomy" id="1235997"/>
    <lineage>
        <taxon>Bacteria</taxon>
        <taxon>Pseudomonadati</taxon>
        <taxon>Bacteroidota</taxon>
        <taxon>Chitinophagia</taxon>
        <taxon>Chitinophagales</taxon>
        <taxon>Chitinophagaceae</taxon>
        <taxon>Hydrobacter</taxon>
    </lineage>
</organism>
<dbReference type="NCBIfam" id="TIGR03779">
    <property type="entry name" value="Bac_Flav_CT_M"/>
    <property type="match status" value="1"/>
</dbReference>
<dbReference type="EMBL" id="FNNO01000001">
    <property type="protein sequence ID" value="SDW13608.1"/>
    <property type="molecule type" value="Genomic_DNA"/>
</dbReference>